<accession>A0A5C6M6B4</accession>
<sequence length="117" mass="13161">GSAAEARETSLRATATYLGLLFASLKSDVVKFDEIITKVQRFVPEEGHTEERILERMKEIWGALGASRELSAKYSVLAQTGIVNATDFDKLHQDSRDDDAVENYAFVENCEYSWLLI</sequence>
<reference evidence="1 2" key="1">
    <citation type="submission" date="2019-08" db="EMBL/GenBank/DDBJ databases">
        <title>100 year-old enigma solved: identification of Planctomyces bekefii, the type genus and species of the phylum Planctomycetes.</title>
        <authorList>
            <person name="Svetlana D.N."/>
            <person name="Overmann J."/>
        </authorList>
    </citation>
    <scope>NUCLEOTIDE SEQUENCE [LARGE SCALE GENOMIC DNA]</scope>
    <source>
        <strain evidence="1">Phe10_nw2017</strain>
    </source>
</reference>
<feature type="non-terminal residue" evidence="1">
    <location>
        <position position="1"/>
    </location>
</feature>
<comment type="caution">
    <text evidence="1">The sequence shown here is derived from an EMBL/GenBank/DDBJ whole genome shotgun (WGS) entry which is preliminary data.</text>
</comment>
<dbReference type="EMBL" id="SRHE01000244">
    <property type="protein sequence ID" value="TWW09542.1"/>
    <property type="molecule type" value="Genomic_DNA"/>
</dbReference>
<dbReference type="AlphaFoldDB" id="A0A5C6M6B4"/>
<reference evidence="1 2" key="2">
    <citation type="submission" date="2019-08" db="EMBL/GenBank/DDBJ databases">
        <authorList>
            <person name="Henke P."/>
        </authorList>
    </citation>
    <scope>NUCLEOTIDE SEQUENCE [LARGE SCALE GENOMIC DNA]</scope>
    <source>
        <strain evidence="1">Phe10_nw2017</strain>
    </source>
</reference>
<protein>
    <submittedName>
        <fullName evidence="1">Uncharacterized protein</fullName>
    </submittedName>
</protein>
<gene>
    <name evidence="1" type="ORF">E3A20_13270</name>
</gene>
<dbReference type="Proteomes" id="UP000321083">
    <property type="component" value="Unassembled WGS sequence"/>
</dbReference>
<keyword evidence="2" id="KW-1185">Reference proteome</keyword>
<evidence type="ECO:0000313" key="1">
    <source>
        <dbReference type="EMBL" id="TWW09542.1"/>
    </source>
</evidence>
<name>A0A5C6M6B4_9PLAN</name>
<proteinExistence type="predicted"/>
<evidence type="ECO:0000313" key="2">
    <source>
        <dbReference type="Proteomes" id="UP000321083"/>
    </source>
</evidence>
<organism evidence="1 2">
    <name type="scientific">Planctomyces bekefii</name>
    <dbReference type="NCBI Taxonomy" id="1653850"/>
    <lineage>
        <taxon>Bacteria</taxon>
        <taxon>Pseudomonadati</taxon>
        <taxon>Planctomycetota</taxon>
        <taxon>Planctomycetia</taxon>
        <taxon>Planctomycetales</taxon>
        <taxon>Planctomycetaceae</taxon>
        <taxon>Planctomyces</taxon>
    </lineage>
</organism>